<gene>
    <name evidence="1" type="ORF">KK1_018557</name>
</gene>
<dbReference type="Proteomes" id="UP000075243">
    <property type="component" value="Chromosome 7"/>
</dbReference>
<dbReference type="Gramene" id="C.cajan_18026.t">
    <property type="protein sequence ID" value="C.cajan_18026.t.cds1"/>
    <property type="gene ID" value="C.cajan_18026"/>
</dbReference>
<dbReference type="PANTHER" id="PTHR34222:SF99">
    <property type="entry name" value="PROTEIN, PUTATIVE-RELATED"/>
    <property type="match status" value="1"/>
</dbReference>
<accession>A0A151TA76</accession>
<evidence type="ECO:0000313" key="2">
    <source>
        <dbReference type="Proteomes" id="UP000075243"/>
    </source>
</evidence>
<dbReference type="EMBL" id="CM003609">
    <property type="protein sequence ID" value="KYP63970.1"/>
    <property type="molecule type" value="Genomic_DNA"/>
</dbReference>
<keyword evidence="2" id="KW-1185">Reference proteome</keyword>
<dbReference type="PANTHER" id="PTHR34222">
    <property type="entry name" value="GAG_PRE-INTEGRS DOMAIN-CONTAINING PROTEIN"/>
    <property type="match status" value="1"/>
</dbReference>
<sequence length="66" mass="7358">MSFLMGLNDSFSQIRGQNLLSDPLPSIGNVFFLVLQDEAQREIVVTSSLPVVNSDNIAYCYQLFTT</sequence>
<evidence type="ECO:0000313" key="1">
    <source>
        <dbReference type="EMBL" id="KYP63970.1"/>
    </source>
</evidence>
<reference evidence="1 2" key="1">
    <citation type="journal article" date="2012" name="Nat. Biotechnol.">
        <title>Draft genome sequence of pigeonpea (Cajanus cajan), an orphan legume crop of resource-poor farmers.</title>
        <authorList>
            <person name="Varshney R.K."/>
            <person name="Chen W."/>
            <person name="Li Y."/>
            <person name="Bharti A.K."/>
            <person name="Saxena R.K."/>
            <person name="Schlueter J.A."/>
            <person name="Donoghue M.T."/>
            <person name="Azam S."/>
            <person name="Fan G."/>
            <person name="Whaley A.M."/>
            <person name="Farmer A.D."/>
            <person name="Sheridan J."/>
            <person name="Iwata A."/>
            <person name="Tuteja R."/>
            <person name="Penmetsa R.V."/>
            <person name="Wu W."/>
            <person name="Upadhyaya H.D."/>
            <person name="Yang S.P."/>
            <person name="Shah T."/>
            <person name="Saxena K.B."/>
            <person name="Michael T."/>
            <person name="McCombie W.R."/>
            <person name="Yang B."/>
            <person name="Zhang G."/>
            <person name="Yang H."/>
            <person name="Wang J."/>
            <person name="Spillane C."/>
            <person name="Cook D.R."/>
            <person name="May G.D."/>
            <person name="Xu X."/>
            <person name="Jackson S.A."/>
        </authorList>
    </citation>
    <scope>NUCLEOTIDE SEQUENCE [LARGE SCALE GENOMIC DNA]</scope>
    <source>
        <strain evidence="2">cv. Asha</strain>
    </source>
</reference>
<dbReference type="AlphaFoldDB" id="A0A151TA76"/>
<protein>
    <submittedName>
        <fullName evidence="1">Uncharacterized protein</fullName>
    </submittedName>
</protein>
<name>A0A151TA76_CAJCA</name>
<proteinExistence type="predicted"/>
<organism evidence="1 2">
    <name type="scientific">Cajanus cajan</name>
    <name type="common">Pigeon pea</name>
    <name type="synonym">Cajanus indicus</name>
    <dbReference type="NCBI Taxonomy" id="3821"/>
    <lineage>
        <taxon>Eukaryota</taxon>
        <taxon>Viridiplantae</taxon>
        <taxon>Streptophyta</taxon>
        <taxon>Embryophyta</taxon>
        <taxon>Tracheophyta</taxon>
        <taxon>Spermatophyta</taxon>
        <taxon>Magnoliopsida</taxon>
        <taxon>eudicotyledons</taxon>
        <taxon>Gunneridae</taxon>
        <taxon>Pentapetalae</taxon>
        <taxon>rosids</taxon>
        <taxon>fabids</taxon>
        <taxon>Fabales</taxon>
        <taxon>Fabaceae</taxon>
        <taxon>Papilionoideae</taxon>
        <taxon>50 kb inversion clade</taxon>
        <taxon>NPAAA clade</taxon>
        <taxon>indigoferoid/millettioid clade</taxon>
        <taxon>Phaseoleae</taxon>
        <taxon>Cajanus</taxon>
    </lineage>
</organism>